<dbReference type="OrthoDB" id="2340290at2759"/>
<gene>
    <name evidence="1" type="ORF">N7530_008624</name>
</gene>
<dbReference type="EMBL" id="JAPWDO010000005">
    <property type="protein sequence ID" value="KAJ5471267.1"/>
    <property type="molecule type" value="Genomic_DNA"/>
</dbReference>
<dbReference type="AlphaFoldDB" id="A0A9W9WPH3"/>
<sequence>MANMKYEFEVHGIAVQPGKNLDITPRDECASITLRNSERQLRFPFPTPTVVNGQRLRAGKFFIKFTTYDTSRISFVKITDGEKRLVLQNGLGWKGTSASKSFEFPGAPIDVEWGINVTVGVDSDRATAQIDVIGLGIVFF</sequence>
<accession>A0A9W9WPH3</accession>
<name>A0A9W9WPH3_9EURO</name>
<keyword evidence="2" id="KW-1185">Reference proteome</keyword>
<proteinExistence type="predicted"/>
<organism evidence="1 2">
    <name type="scientific">Penicillium desertorum</name>
    <dbReference type="NCBI Taxonomy" id="1303715"/>
    <lineage>
        <taxon>Eukaryota</taxon>
        <taxon>Fungi</taxon>
        <taxon>Dikarya</taxon>
        <taxon>Ascomycota</taxon>
        <taxon>Pezizomycotina</taxon>
        <taxon>Eurotiomycetes</taxon>
        <taxon>Eurotiomycetidae</taxon>
        <taxon>Eurotiales</taxon>
        <taxon>Aspergillaceae</taxon>
        <taxon>Penicillium</taxon>
    </lineage>
</organism>
<dbReference type="InterPro" id="IPR046731">
    <property type="entry name" value="DUF6623"/>
</dbReference>
<evidence type="ECO:0000313" key="1">
    <source>
        <dbReference type="EMBL" id="KAJ5471267.1"/>
    </source>
</evidence>
<evidence type="ECO:0000313" key="2">
    <source>
        <dbReference type="Proteomes" id="UP001147760"/>
    </source>
</evidence>
<dbReference type="Pfam" id="PF20328">
    <property type="entry name" value="DUF6623"/>
    <property type="match status" value="1"/>
</dbReference>
<dbReference type="Proteomes" id="UP001147760">
    <property type="component" value="Unassembled WGS sequence"/>
</dbReference>
<comment type="caution">
    <text evidence="1">The sequence shown here is derived from an EMBL/GenBank/DDBJ whole genome shotgun (WGS) entry which is preliminary data.</text>
</comment>
<protein>
    <submittedName>
        <fullName evidence="1">Uncharacterized protein</fullName>
    </submittedName>
</protein>
<reference evidence="1" key="1">
    <citation type="submission" date="2022-12" db="EMBL/GenBank/DDBJ databases">
        <authorList>
            <person name="Petersen C."/>
        </authorList>
    </citation>
    <scope>NUCLEOTIDE SEQUENCE</scope>
    <source>
        <strain evidence="1">IBT 17660</strain>
    </source>
</reference>
<reference evidence="1" key="2">
    <citation type="journal article" date="2023" name="IMA Fungus">
        <title>Comparative genomic study of the Penicillium genus elucidates a diverse pangenome and 15 lateral gene transfer events.</title>
        <authorList>
            <person name="Petersen C."/>
            <person name="Sorensen T."/>
            <person name="Nielsen M.R."/>
            <person name="Sondergaard T.E."/>
            <person name="Sorensen J.L."/>
            <person name="Fitzpatrick D.A."/>
            <person name="Frisvad J.C."/>
            <person name="Nielsen K.L."/>
        </authorList>
    </citation>
    <scope>NUCLEOTIDE SEQUENCE</scope>
    <source>
        <strain evidence="1">IBT 17660</strain>
    </source>
</reference>